<organism evidence="3 4">
    <name type="scientific">Parahalioglobus pacificus</name>
    <dbReference type="NCBI Taxonomy" id="930806"/>
    <lineage>
        <taxon>Bacteria</taxon>
        <taxon>Pseudomonadati</taxon>
        <taxon>Pseudomonadota</taxon>
        <taxon>Gammaproteobacteria</taxon>
        <taxon>Cellvibrionales</taxon>
        <taxon>Halieaceae</taxon>
        <taxon>Parahalioglobus</taxon>
    </lineage>
</organism>
<reference evidence="3" key="1">
    <citation type="journal article" date="2014" name="Int. J. Syst. Evol. Microbiol.">
        <title>Complete genome sequence of Corynebacterium casei LMG S-19264T (=DSM 44701T), isolated from a smear-ripened cheese.</title>
        <authorList>
            <consortium name="US DOE Joint Genome Institute (JGI-PGF)"/>
            <person name="Walter F."/>
            <person name="Albersmeier A."/>
            <person name="Kalinowski J."/>
            <person name="Ruckert C."/>
        </authorList>
    </citation>
    <scope>NUCLEOTIDE SEQUENCE</scope>
    <source>
        <strain evidence="3">KCTC 23430</strain>
    </source>
</reference>
<comment type="caution">
    <text evidence="3">The sequence shown here is derived from an EMBL/GenBank/DDBJ whole genome shotgun (WGS) entry which is preliminary data.</text>
</comment>
<evidence type="ECO:0000313" key="4">
    <source>
        <dbReference type="Proteomes" id="UP000644693"/>
    </source>
</evidence>
<dbReference type="InterPro" id="IPR021309">
    <property type="entry name" value="YgaP-like_TM"/>
</dbReference>
<dbReference type="EMBL" id="BMYM01000001">
    <property type="protein sequence ID" value="GHD31505.1"/>
    <property type="molecule type" value="Genomic_DNA"/>
</dbReference>
<name>A0A918XGP5_9GAMM</name>
<evidence type="ECO:0000313" key="3">
    <source>
        <dbReference type="EMBL" id="GHD31505.1"/>
    </source>
</evidence>
<dbReference type="RefSeq" id="WP_189476722.1">
    <property type="nucleotide sequence ID" value="NZ_BMYM01000001.1"/>
</dbReference>
<keyword evidence="4" id="KW-1185">Reference proteome</keyword>
<dbReference type="AlphaFoldDB" id="A0A918XGP5"/>
<proteinExistence type="predicted"/>
<reference evidence="3" key="2">
    <citation type="submission" date="2020-09" db="EMBL/GenBank/DDBJ databases">
        <authorList>
            <person name="Sun Q."/>
            <person name="Kim S."/>
        </authorList>
    </citation>
    <scope>NUCLEOTIDE SEQUENCE</scope>
    <source>
        <strain evidence="3">KCTC 23430</strain>
    </source>
</reference>
<evidence type="ECO:0000256" key="1">
    <source>
        <dbReference type="SAM" id="Phobius"/>
    </source>
</evidence>
<gene>
    <name evidence="3" type="ORF">GCM10007053_14630</name>
</gene>
<dbReference type="Proteomes" id="UP000644693">
    <property type="component" value="Unassembled WGS sequence"/>
</dbReference>
<protein>
    <recommendedName>
        <fullName evidence="2">Inner membrane protein YgaP-like transmembrane domain-containing protein</fullName>
    </recommendedName>
</protein>
<keyword evidence="1" id="KW-1133">Transmembrane helix</keyword>
<accession>A0A918XGP5</accession>
<keyword evidence="1" id="KW-0812">Transmembrane</keyword>
<sequence>MGIEQNLGNFERVLRLIISVLVGIWALNTPELGMGGWLLVLAGVFLLLNGIFGRCYLWYVLDINTCQDDHGNCKPRAECP</sequence>
<dbReference type="Pfam" id="PF11127">
    <property type="entry name" value="YgaP-like_TM"/>
    <property type="match status" value="1"/>
</dbReference>
<feature type="transmembrane region" description="Helical" evidence="1">
    <location>
        <begin position="12"/>
        <end position="28"/>
    </location>
</feature>
<feature type="transmembrane region" description="Helical" evidence="1">
    <location>
        <begin position="34"/>
        <end position="52"/>
    </location>
</feature>
<evidence type="ECO:0000259" key="2">
    <source>
        <dbReference type="Pfam" id="PF11127"/>
    </source>
</evidence>
<feature type="domain" description="Inner membrane protein YgaP-like transmembrane" evidence="2">
    <location>
        <begin position="4"/>
        <end position="67"/>
    </location>
</feature>
<keyword evidence="1" id="KW-0472">Membrane</keyword>